<protein>
    <submittedName>
        <fullName evidence="2">Uncharacterized protein</fullName>
    </submittedName>
</protein>
<feature type="transmembrane region" description="Helical" evidence="1">
    <location>
        <begin position="62"/>
        <end position="88"/>
    </location>
</feature>
<sequence>MREYNPEQEQDTRLIVSSPSGVLHELLLCFLRPVKALFPLAIDMELEPRKALRRRFHSSPLGLFGAFLSYLFRCLVALLASHLFFFLFPPRPLRKAVASSKSAYSATTGGIKASNAMKKTMRKGLLSILSCLSDSVEKKGKPSDPQTFMLAVLTSQIAYIREDVSRNCWGDVQALTSVS</sequence>
<keyword evidence="1" id="KW-1133">Transmembrane helix</keyword>
<dbReference type="EMBL" id="JBBPBN010000257">
    <property type="protein sequence ID" value="KAK8492017.1"/>
    <property type="molecule type" value="Genomic_DNA"/>
</dbReference>
<proteinExistence type="predicted"/>
<evidence type="ECO:0000256" key="1">
    <source>
        <dbReference type="SAM" id="Phobius"/>
    </source>
</evidence>
<comment type="caution">
    <text evidence="2">The sequence shown here is derived from an EMBL/GenBank/DDBJ whole genome shotgun (WGS) entry which is preliminary data.</text>
</comment>
<name>A0ABR2AFP1_9ROSI</name>
<organism evidence="2 3">
    <name type="scientific">Hibiscus sabdariffa</name>
    <name type="common">roselle</name>
    <dbReference type="NCBI Taxonomy" id="183260"/>
    <lineage>
        <taxon>Eukaryota</taxon>
        <taxon>Viridiplantae</taxon>
        <taxon>Streptophyta</taxon>
        <taxon>Embryophyta</taxon>
        <taxon>Tracheophyta</taxon>
        <taxon>Spermatophyta</taxon>
        <taxon>Magnoliopsida</taxon>
        <taxon>eudicotyledons</taxon>
        <taxon>Gunneridae</taxon>
        <taxon>Pentapetalae</taxon>
        <taxon>rosids</taxon>
        <taxon>malvids</taxon>
        <taxon>Malvales</taxon>
        <taxon>Malvaceae</taxon>
        <taxon>Malvoideae</taxon>
        <taxon>Hibiscus</taxon>
    </lineage>
</organism>
<evidence type="ECO:0000313" key="2">
    <source>
        <dbReference type="EMBL" id="KAK8492017.1"/>
    </source>
</evidence>
<keyword evidence="1" id="KW-0472">Membrane</keyword>
<gene>
    <name evidence="2" type="ORF">V6N11_014140</name>
</gene>
<keyword evidence="1" id="KW-0812">Transmembrane</keyword>
<dbReference type="Proteomes" id="UP001396334">
    <property type="component" value="Unassembled WGS sequence"/>
</dbReference>
<reference evidence="2 3" key="1">
    <citation type="journal article" date="2024" name="G3 (Bethesda)">
        <title>Genome assembly of Hibiscus sabdariffa L. provides insights into metabolisms of medicinal natural products.</title>
        <authorList>
            <person name="Kim T."/>
        </authorList>
    </citation>
    <scope>NUCLEOTIDE SEQUENCE [LARGE SCALE GENOMIC DNA]</scope>
    <source>
        <strain evidence="2">TK-2024</strain>
        <tissue evidence="2">Old leaves</tissue>
    </source>
</reference>
<evidence type="ECO:0000313" key="3">
    <source>
        <dbReference type="Proteomes" id="UP001396334"/>
    </source>
</evidence>
<accession>A0ABR2AFP1</accession>
<keyword evidence="3" id="KW-1185">Reference proteome</keyword>